<dbReference type="Proteomes" id="UP000254938">
    <property type="component" value="Unassembled WGS sequence"/>
</dbReference>
<evidence type="ECO:0000256" key="1">
    <source>
        <dbReference type="ARBA" id="ARBA00004651"/>
    </source>
</evidence>
<comment type="subcellular location">
    <subcellularLocation>
        <location evidence="1">Cell membrane</location>
        <topology evidence="1">Multi-pass membrane protein</topology>
    </subcellularLocation>
</comment>
<keyword evidence="5 7" id="KW-1133">Transmembrane helix</keyword>
<feature type="transmembrane region" description="Helical" evidence="7">
    <location>
        <begin position="175"/>
        <end position="196"/>
    </location>
</feature>
<dbReference type="GO" id="GO:0022857">
    <property type="term" value="F:transmembrane transporter activity"/>
    <property type="evidence" value="ECO:0007669"/>
    <property type="project" value="InterPro"/>
</dbReference>
<feature type="transmembrane region" description="Helical" evidence="7">
    <location>
        <begin position="152"/>
        <end position="169"/>
    </location>
</feature>
<dbReference type="PANTHER" id="PTHR43266">
    <property type="entry name" value="MACROLIDE-EFFLUX PROTEIN"/>
    <property type="match status" value="1"/>
</dbReference>
<feature type="transmembrane region" description="Helical" evidence="7">
    <location>
        <begin position="87"/>
        <end position="112"/>
    </location>
</feature>
<evidence type="ECO:0000256" key="5">
    <source>
        <dbReference type="ARBA" id="ARBA00022989"/>
    </source>
</evidence>
<evidence type="ECO:0000256" key="4">
    <source>
        <dbReference type="ARBA" id="ARBA00022692"/>
    </source>
</evidence>
<keyword evidence="4 7" id="KW-0812">Transmembrane</keyword>
<evidence type="ECO:0000256" key="6">
    <source>
        <dbReference type="ARBA" id="ARBA00023136"/>
    </source>
</evidence>
<feature type="transmembrane region" description="Helical" evidence="7">
    <location>
        <begin position="216"/>
        <end position="234"/>
    </location>
</feature>
<feature type="transmembrane region" description="Helical" evidence="7">
    <location>
        <begin position="240"/>
        <end position="260"/>
    </location>
</feature>
<feature type="transmembrane region" description="Helical" evidence="7">
    <location>
        <begin position="124"/>
        <end position="145"/>
    </location>
</feature>
<dbReference type="InterPro" id="IPR036259">
    <property type="entry name" value="MFS_trans_sf"/>
</dbReference>
<organism evidence="8 9">
    <name type="scientific">Klebsiella pneumoniae</name>
    <dbReference type="NCBI Taxonomy" id="573"/>
    <lineage>
        <taxon>Bacteria</taxon>
        <taxon>Pseudomonadati</taxon>
        <taxon>Pseudomonadota</taxon>
        <taxon>Gammaproteobacteria</taxon>
        <taxon>Enterobacterales</taxon>
        <taxon>Enterobacteriaceae</taxon>
        <taxon>Klebsiella/Raoultella group</taxon>
        <taxon>Klebsiella</taxon>
        <taxon>Klebsiella pneumoniae complex</taxon>
    </lineage>
</organism>
<name>A0A377U1H0_KLEPN</name>
<feature type="transmembrane region" description="Helical" evidence="7">
    <location>
        <begin position="31"/>
        <end position="51"/>
    </location>
</feature>
<dbReference type="NCBIfam" id="NF008397">
    <property type="entry name" value="PRK11195.1"/>
    <property type="match status" value="1"/>
</dbReference>
<keyword evidence="3" id="KW-1003">Cell membrane</keyword>
<dbReference type="AlphaFoldDB" id="A0A377U1H0"/>
<accession>A0A377U1H0</accession>
<dbReference type="GO" id="GO:0005886">
    <property type="term" value="C:plasma membrane"/>
    <property type="evidence" value="ECO:0007669"/>
    <property type="project" value="UniProtKB-SubCell"/>
</dbReference>
<dbReference type="Gene3D" id="1.20.1250.20">
    <property type="entry name" value="MFS general substrate transporter like domains"/>
    <property type="match status" value="1"/>
</dbReference>
<evidence type="ECO:0000256" key="7">
    <source>
        <dbReference type="SAM" id="Phobius"/>
    </source>
</evidence>
<keyword evidence="6 7" id="KW-0472">Membrane</keyword>
<keyword evidence="2" id="KW-0813">Transport</keyword>
<sequence>MKANGLMESSTIAAILLGSMAGGILADWHVLAALIVCALVYGGAVVANLWIPRLPAARPGQSWRFKPMTHSFFSACRTLWRNGETRFSLMGTSLFWGAGVTLRFLLVIWVPVALGITSNAMPTYLNAMVAVGIVLGAGAAAKLVTLETVSRCMPAGILIGIAVIAFAVQQSLLPAFGLLLLLGVFGGFFIVPLNALLQERGKHSVGAGNAIAVQNLVENVAMLLMLGLYSLAVSVGVPPVAVGIGFGAVFAVAIAALWVWGRRK</sequence>
<dbReference type="PANTHER" id="PTHR43266:SF2">
    <property type="entry name" value="MAJOR FACILITATOR SUPERFAMILY (MFS) PROFILE DOMAIN-CONTAINING PROTEIN"/>
    <property type="match status" value="1"/>
</dbReference>
<gene>
    <name evidence="8" type="primary">lplT_1</name>
    <name evidence="8" type="ORF">NCTC9140_06750</name>
</gene>
<evidence type="ECO:0000256" key="3">
    <source>
        <dbReference type="ARBA" id="ARBA00022475"/>
    </source>
</evidence>
<dbReference type="Pfam" id="PF07690">
    <property type="entry name" value="MFS_1"/>
    <property type="match status" value="1"/>
</dbReference>
<dbReference type="EMBL" id="UGKQ01000007">
    <property type="protein sequence ID" value="STS84931.1"/>
    <property type="molecule type" value="Genomic_DNA"/>
</dbReference>
<dbReference type="SUPFAM" id="SSF103473">
    <property type="entry name" value="MFS general substrate transporter"/>
    <property type="match status" value="1"/>
</dbReference>
<reference evidence="8 9" key="1">
    <citation type="submission" date="2018-06" db="EMBL/GenBank/DDBJ databases">
        <authorList>
            <consortium name="Pathogen Informatics"/>
            <person name="Doyle S."/>
        </authorList>
    </citation>
    <scope>NUCLEOTIDE SEQUENCE [LARGE SCALE GENOMIC DNA]</scope>
    <source>
        <strain evidence="8 9">NCTC9140</strain>
    </source>
</reference>
<evidence type="ECO:0000256" key="2">
    <source>
        <dbReference type="ARBA" id="ARBA00022448"/>
    </source>
</evidence>
<dbReference type="InterPro" id="IPR011701">
    <property type="entry name" value="MFS"/>
</dbReference>
<proteinExistence type="predicted"/>
<evidence type="ECO:0000313" key="9">
    <source>
        <dbReference type="Proteomes" id="UP000254938"/>
    </source>
</evidence>
<evidence type="ECO:0000313" key="8">
    <source>
        <dbReference type="EMBL" id="STS84931.1"/>
    </source>
</evidence>
<protein>
    <submittedName>
        <fullName evidence="8">Lysophospholipid transporter LplT</fullName>
    </submittedName>
</protein>